<keyword evidence="4" id="KW-1185">Reference proteome</keyword>
<dbReference type="AlphaFoldDB" id="A0AAD9CWY8"/>
<evidence type="ECO:0000313" key="3">
    <source>
        <dbReference type="EMBL" id="KAK1921933.1"/>
    </source>
</evidence>
<dbReference type="Pfam" id="PF13561">
    <property type="entry name" value="adh_short_C2"/>
    <property type="match status" value="1"/>
</dbReference>
<dbReference type="Proteomes" id="UP001182556">
    <property type="component" value="Unassembled WGS sequence"/>
</dbReference>
<dbReference type="PANTHER" id="PTHR43180">
    <property type="entry name" value="3-OXOACYL-(ACYL-CARRIER-PROTEIN) REDUCTASE (AFU_ORTHOLOGUE AFUA_6G11210)"/>
    <property type="match status" value="1"/>
</dbReference>
<protein>
    <submittedName>
        <fullName evidence="3">2,4-dienoyl-CoA reductase</fullName>
    </submittedName>
</protein>
<evidence type="ECO:0000313" key="4">
    <source>
        <dbReference type="Proteomes" id="UP001182556"/>
    </source>
</evidence>
<dbReference type="CDD" id="cd05233">
    <property type="entry name" value="SDR_c"/>
    <property type="match status" value="1"/>
</dbReference>
<name>A0AAD9CWY8_PAPLA</name>
<evidence type="ECO:0000256" key="2">
    <source>
        <dbReference type="ARBA" id="ARBA00023002"/>
    </source>
</evidence>
<dbReference type="PRINTS" id="PR00081">
    <property type="entry name" value="GDHRDH"/>
</dbReference>
<comment type="similarity">
    <text evidence="1">Belongs to the short-chain dehydrogenases/reductases (SDR) family.</text>
</comment>
<dbReference type="InterPro" id="IPR036291">
    <property type="entry name" value="NAD(P)-bd_dom_sf"/>
</dbReference>
<sequence>MLRYPIRQSTDADAFIPITQTLPPLTTVSPLQPKDGVLSVQDTRKAAMEDLAARINSKKGTGRMKGKVGIITGVGPPIGIGTATARLMAREGAKHLYLLDYDDTHLPSLVSSLKADYPGTKVSHVKADAASEPAVVDIVNQALNEEGHLDFFFANAGISQLRPKADANAPLAGLVQLGRKTGEIPHEEFTEIMRINALSVFLAIKHAAPALAKVAPSKGKTVPGGSLVLTASIAGLKANAGPLPYSASKAAVASMAGTAAYELIGQNIRVNAICPGLIQTDMTKGLFELAKMGGKEDKMGGINPMNRQGLPFEVAQLALFLASDDSSYVNGQALAVDGGLTASVPYVPIRARL</sequence>
<dbReference type="SUPFAM" id="SSF51735">
    <property type="entry name" value="NAD(P)-binding Rossmann-fold domains"/>
    <property type="match status" value="1"/>
</dbReference>
<dbReference type="PANTHER" id="PTHR43180:SF66">
    <property type="entry name" value="SHORT-CHAIN DEHYDROGENASE_REDUCTASE FAMILY PROTEIN"/>
    <property type="match status" value="1"/>
</dbReference>
<organism evidence="3 4">
    <name type="scientific">Papiliotrema laurentii</name>
    <name type="common">Cryptococcus laurentii</name>
    <dbReference type="NCBI Taxonomy" id="5418"/>
    <lineage>
        <taxon>Eukaryota</taxon>
        <taxon>Fungi</taxon>
        <taxon>Dikarya</taxon>
        <taxon>Basidiomycota</taxon>
        <taxon>Agaricomycotina</taxon>
        <taxon>Tremellomycetes</taxon>
        <taxon>Tremellales</taxon>
        <taxon>Rhynchogastremaceae</taxon>
        <taxon>Papiliotrema</taxon>
    </lineage>
</organism>
<dbReference type="GO" id="GO:0016491">
    <property type="term" value="F:oxidoreductase activity"/>
    <property type="evidence" value="ECO:0007669"/>
    <property type="project" value="UniProtKB-KW"/>
</dbReference>
<dbReference type="InterPro" id="IPR002347">
    <property type="entry name" value="SDR_fam"/>
</dbReference>
<reference evidence="3" key="1">
    <citation type="submission" date="2023-02" db="EMBL/GenBank/DDBJ databases">
        <title>Identification and recombinant expression of a fungal hydrolase from Papiliotrema laurentii that hydrolyzes apple cutin and clears colloidal polyester polyurethane.</title>
        <authorList>
            <consortium name="DOE Joint Genome Institute"/>
            <person name="Roman V.A."/>
            <person name="Bojanowski C."/>
            <person name="Crable B.R."/>
            <person name="Wagner D.N."/>
            <person name="Hung C.S."/>
            <person name="Nadeau L.J."/>
            <person name="Schratz L."/>
            <person name="Haridas S."/>
            <person name="Pangilinan J."/>
            <person name="Lipzen A."/>
            <person name="Na H."/>
            <person name="Yan M."/>
            <person name="Ng V."/>
            <person name="Grigoriev I.V."/>
            <person name="Spatafora J.W."/>
            <person name="Barlow D."/>
            <person name="Biffinger J."/>
            <person name="Kelley-Loughnane N."/>
            <person name="Varaljay V.A."/>
            <person name="Crookes-Goodson W.J."/>
        </authorList>
    </citation>
    <scope>NUCLEOTIDE SEQUENCE</scope>
    <source>
        <strain evidence="3">5307AH</strain>
    </source>
</reference>
<proteinExistence type="inferred from homology"/>
<dbReference type="Gene3D" id="3.40.50.720">
    <property type="entry name" value="NAD(P)-binding Rossmann-like Domain"/>
    <property type="match status" value="1"/>
</dbReference>
<dbReference type="EMBL" id="JAODAN010000009">
    <property type="protein sequence ID" value="KAK1921933.1"/>
    <property type="molecule type" value="Genomic_DNA"/>
</dbReference>
<accession>A0AAD9CWY8</accession>
<comment type="caution">
    <text evidence="3">The sequence shown here is derived from an EMBL/GenBank/DDBJ whole genome shotgun (WGS) entry which is preliminary data.</text>
</comment>
<keyword evidence="2" id="KW-0560">Oxidoreductase</keyword>
<evidence type="ECO:0000256" key="1">
    <source>
        <dbReference type="ARBA" id="ARBA00006484"/>
    </source>
</evidence>
<dbReference type="FunFam" id="3.40.50.720:FF:000084">
    <property type="entry name" value="Short-chain dehydrogenase reductase"/>
    <property type="match status" value="1"/>
</dbReference>
<gene>
    <name evidence="3" type="ORF">DB88DRAFT_532460</name>
</gene>
<dbReference type="PRINTS" id="PR00080">
    <property type="entry name" value="SDRFAMILY"/>
</dbReference>